<reference evidence="4" key="1">
    <citation type="submission" date="2016-08" db="EMBL/GenBank/DDBJ databases">
        <title>Complete genome sequence of the organohalide-respiring Epsilonproteobacterium Sulfurospirillum halorespirans.</title>
        <authorList>
            <person name="Goris T."/>
            <person name="Zimmermann J."/>
            <person name="Schenz B."/>
            <person name="Lemos M."/>
            <person name="Hackermueller J."/>
            <person name="Diekert G."/>
        </authorList>
    </citation>
    <scope>NUCLEOTIDE SEQUENCE [LARGE SCALE GENOMIC DNA]</scope>
    <source>
        <strain>DSM 13726</strain>
        <strain evidence="4">PCE-M2</strain>
    </source>
</reference>
<evidence type="ECO:0000313" key="3">
    <source>
        <dbReference type="EMBL" id="AOO64697.1"/>
    </source>
</evidence>
<dbReference type="SUPFAM" id="SSF48695">
    <property type="entry name" value="Multiheme cytochromes"/>
    <property type="match status" value="1"/>
</dbReference>
<accession>A0A1D7TI79</accession>
<dbReference type="STRING" id="1193502.SHALO_0916"/>
<dbReference type="EMBL" id="CP017111">
    <property type="protein sequence ID" value="AOO64697.1"/>
    <property type="molecule type" value="Genomic_DNA"/>
</dbReference>
<dbReference type="KEGG" id="shal:SHALO_0916"/>
<evidence type="ECO:0000259" key="2">
    <source>
        <dbReference type="Pfam" id="PF03264"/>
    </source>
</evidence>
<feature type="domain" description="NapC/NirT cytochrome c N-terminal" evidence="2">
    <location>
        <begin position="5"/>
        <end position="146"/>
    </location>
</feature>
<organism evidence="3 4">
    <name type="scientific">Sulfurospirillum halorespirans DSM 13726</name>
    <dbReference type="NCBI Taxonomy" id="1193502"/>
    <lineage>
        <taxon>Bacteria</taxon>
        <taxon>Pseudomonadati</taxon>
        <taxon>Campylobacterota</taxon>
        <taxon>Epsilonproteobacteria</taxon>
        <taxon>Campylobacterales</taxon>
        <taxon>Sulfurospirillaceae</taxon>
        <taxon>Sulfurospirillum</taxon>
    </lineage>
</organism>
<name>A0A1D7TI79_9BACT</name>
<dbReference type="GO" id="GO:0030313">
    <property type="term" value="C:cell envelope"/>
    <property type="evidence" value="ECO:0007669"/>
    <property type="project" value="UniProtKB-SubCell"/>
</dbReference>
<keyword evidence="1" id="KW-0472">Membrane</keyword>
<dbReference type="AlphaFoldDB" id="A0A1D7TI79"/>
<keyword evidence="1" id="KW-0812">Transmembrane</keyword>
<dbReference type="Pfam" id="PF03264">
    <property type="entry name" value="Cytochrom_NNT"/>
    <property type="match status" value="1"/>
</dbReference>
<dbReference type="InterPro" id="IPR005126">
    <property type="entry name" value="NapC/NirT_cyt_c_N"/>
</dbReference>
<protein>
    <submittedName>
        <fullName evidence="3">Membrane-bound pentahem cytochrome c</fullName>
    </submittedName>
</protein>
<proteinExistence type="predicted"/>
<dbReference type="Gene3D" id="1.10.1130.10">
    <property type="entry name" value="Flavocytochrome C3, Chain A"/>
    <property type="match status" value="1"/>
</dbReference>
<keyword evidence="1" id="KW-1133">Transmembrane helix</keyword>
<evidence type="ECO:0000313" key="4">
    <source>
        <dbReference type="Proteomes" id="UP000094609"/>
    </source>
</evidence>
<dbReference type="GO" id="GO:0046872">
    <property type="term" value="F:metal ion binding"/>
    <property type="evidence" value="ECO:0007669"/>
    <property type="project" value="UniProtKB-KW"/>
</dbReference>
<feature type="transmembrane region" description="Helical" evidence="1">
    <location>
        <begin position="6"/>
        <end position="24"/>
    </location>
</feature>
<dbReference type="InterPro" id="IPR036280">
    <property type="entry name" value="Multihaem_cyt_sf"/>
</dbReference>
<sequence length="176" mass="19944">MSEKRIYILIGLVVVAAIVGFFAFHQVEKASHKAGFCIMCHNMQPEYDSFVKGDMLAKKHNDANVTCHGCHVPTIGEQLNELKMYATGNFEIPTPQRGFTNEQCTGCHKVDEIRKKTSHYGKSNPHEGAHNKDNEMLQCQSCHAVHHPQKLNTCTSCHPIDWKVNSSWKMHLLDKK</sequence>
<keyword evidence="4" id="KW-1185">Reference proteome</keyword>
<evidence type="ECO:0000256" key="1">
    <source>
        <dbReference type="SAM" id="Phobius"/>
    </source>
</evidence>
<dbReference type="Proteomes" id="UP000094609">
    <property type="component" value="Chromosome"/>
</dbReference>
<dbReference type="RefSeq" id="WP_069477558.1">
    <property type="nucleotide sequence ID" value="NZ_CP017111.1"/>
</dbReference>
<gene>
    <name evidence="3" type="ORF">SHALO_0916</name>
</gene>